<dbReference type="InterPro" id="IPR037401">
    <property type="entry name" value="SnoaL-like"/>
</dbReference>
<feature type="domain" description="SnoaL-like" evidence="1">
    <location>
        <begin position="11"/>
        <end position="138"/>
    </location>
</feature>
<keyword evidence="3" id="KW-1185">Reference proteome</keyword>
<dbReference type="EMBL" id="NISJ01000005">
    <property type="protein sequence ID" value="OWQ96525.1"/>
    <property type="molecule type" value="Genomic_DNA"/>
</dbReference>
<dbReference type="Pfam" id="PF13577">
    <property type="entry name" value="SnoaL_4"/>
    <property type="match status" value="1"/>
</dbReference>
<name>A0A246JTZ8_9SPHN</name>
<dbReference type="AlphaFoldDB" id="A0A246JTZ8"/>
<sequence length="218" mass="24423">MPGPTLEQRIERLEALDAIRQLPAKYALALDMRDMDAMVSLFPADVRVGKGASGREALRAYMDGTLRAPFTGTSHHIGGHIIEFDDADHAHGIVYSKNEHETPVAGGADEWVIMQMMYVDDYVRAEGPDGPRWYFGRRLPLYWYATDLNKPPVGPDKMRWPGAEAVAGNFHKLFPSYEEFWARDGAPTTPVAEPAPLEKFLEQMRRGQAAPKVKVRAD</sequence>
<evidence type="ECO:0000259" key="1">
    <source>
        <dbReference type="Pfam" id="PF13577"/>
    </source>
</evidence>
<organism evidence="2 3">
    <name type="scientific">Sphingopyxis witflariensis</name>
    <dbReference type="NCBI Taxonomy" id="173675"/>
    <lineage>
        <taxon>Bacteria</taxon>
        <taxon>Pseudomonadati</taxon>
        <taxon>Pseudomonadota</taxon>
        <taxon>Alphaproteobacteria</taxon>
        <taxon>Sphingomonadales</taxon>
        <taxon>Sphingomonadaceae</taxon>
        <taxon>Sphingopyxis</taxon>
    </lineage>
</organism>
<accession>A0A246JTZ8</accession>
<dbReference type="SUPFAM" id="SSF54427">
    <property type="entry name" value="NTF2-like"/>
    <property type="match status" value="1"/>
</dbReference>
<dbReference type="InterPro" id="IPR032710">
    <property type="entry name" value="NTF2-like_dom_sf"/>
</dbReference>
<evidence type="ECO:0000313" key="3">
    <source>
        <dbReference type="Proteomes" id="UP000197097"/>
    </source>
</evidence>
<gene>
    <name evidence="2" type="ORF">CDQ91_10645</name>
</gene>
<dbReference type="Proteomes" id="UP000197097">
    <property type="component" value="Unassembled WGS sequence"/>
</dbReference>
<proteinExistence type="predicted"/>
<dbReference type="CDD" id="cd00531">
    <property type="entry name" value="NTF2_like"/>
    <property type="match status" value="1"/>
</dbReference>
<evidence type="ECO:0000313" key="2">
    <source>
        <dbReference type="EMBL" id="OWQ96525.1"/>
    </source>
</evidence>
<dbReference type="OrthoDB" id="1492465at2"/>
<dbReference type="RefSeq" id="WP_088472724.1">
    <property type="nucleotide sequence ID" value="NZ_NISJ01000005.1"/>
</dbReference>
<dbReference type="Gene3D" id="3.10.450.50">
    <property type="match status" value="1"/>
</dbReference>
<reference evidence="2 3" key="1">
    <citation type="journal article" date="2002" name="Int. J. Syst. Evol. Microbiol.">
        <title>Sphingopyxis witflariensis sp. nov., isolated from activated sludge.</title>
        <authorList>
            <person name="Kampfer P."/>
            <person name="Witzenberger R."/>
            <person name="Denner E.B."/>
            <person name="Busse H.J."/>
            <person name="Neef A."/>
        </authorList>
    </citation>
    <scope>NUCLEOTIDE SEQUENCE [LARGE SCALE GENOMIC DNA]</scope>
    <source>
        <strain evidence="2 3">DSM 14551</strain>
    </source>
</reference>
<protein>
    <recommendedName>
        <fullName evidence="1">SnoaL-like domain-containing protein</fullName>
    </recommendedName>
</protein>
<comment type="caution">
    <text evidence="2">The sequence shown here is derived from an EMBL/GenBank/DDBJ whole genome shotgun (WGS) entry which is preliminary data.</text>
</comment>